<evidence type="ECO:0000313" key="2">
    <source>
        <dbReference type="Proteomes" id="UP000430404"/>
    </source>
</evidence>
<sequence>MSPFTKLMFGQKQIVNHLQKAIKKAKKQVNNYKSSNFFIRQF</sequence>
<protein>
    <submittedName>
        <fullName evidence="1">Uncharacterized protein</fullName>
    </submittedName>
</protein>
<organism evidence="1 2">
    <name type="scientific">Acinetobacter proteolyticus</name>
    <dbReference type="NCBI Taxonomy" id="1776741"/>
    <lineage>
        <taxon>Bacteria</taxon>
        <taxon>Pseudomonadati</taxon>
        <taxon>Pseudomonadota</taxon>
        <taxon>Gammaproteobacteria</taxon>
        <taxon>Moraxellales</taxon>
        <taxon>Moraxellaceae</taxon>
        <taxon>Acinetobacter</taxon>
    </lineage>
</organism>
<dbReference type="EMBL" id="CABWKZ010000045">
    <property type="protein sequence ID" value="VXA57656.1"/>
    <property type="molecule type" value="Genomic_DNA"/>
</dbReference>
<accession>A0A653KB04</accession>
<proteinExistence type="predicted"/>
<dbReference type="Proteomes" id="UP000430404">
    <property type="component" value="Unassembled WGS sequence"/>
</dbReference>
<name>A0A653KB04_9GAMM</name>
<dbReference type="AlphaFoldDB" id="A0A653KB04"/>
<gene>
    <name evidence="1" type="ORF">ACI8B_50143</name>
</gene>
<evidence type="ECO:0000313" key="1">
    <source>
        <dbReference type="EMBL" id="VXA57656.1"/>
    </source>
</evidence>
<reference evidence="1 2" key="1">
    <citation type="submission" date="2019-10" db="EMBL/GenBank/DDBJ databases">
        <authorList>
            <person name="Karimi E."/>
        </authorList>
    </citation>
    <scope>NUCLEOTIDE SEQUENCE [LARGE SCALE GENOMIC DNA]</scope>
    <source>
        <strain evidence="1">Acinetobacter sp. 8BE</strain>
    </source>
</reference>